<reference evidence="3" key="3">
    <citation type="submission" date="2023-05" db="EMBL/GenBank/DDBJ databases">
        <authorList>
            <person name="Smith C.H."/>
        </authorList>
    </citation>
    <scope>NUCLEOTIDE SEQUENCE</scope>
    <source>
        <strain evidence="3">CHS0354</strain>
        <tissue evidence="3">Mantle</tissue>
    </source>
</reference>
<feature type="compositionally biased region" description="Polar residues" evidence="2">
    <location>
        <begin position="266"/>
        <end position="300"/>
    </location>
</feature>
<evidence type="ECO:0000256" key="1">
    <source>
        <dbReference type="SAM" id="Coils"/>
    </source>
</evidence>
<proteinExistence type="predicted"/>
<evidence type="ECO:0000256" key="2">
    <source>
        <dbReference type="SAM" id="MobiDB-lite"/>
    </source>
</evidence>
<feature type="region of interest" description="Disordered" evidence="2">
    <location>
        <begin position="103"/>
        <end position="124"/>
    </location>
</feature>
<comment type="caution">
    <text evidence="3">The sequence shown here is derived from an EMBL/GenBank/DDBJ whole genome shotgun (WGS) entry which is preliminary data.</text>
</comment>
<feature type="compositionally biased region" description="Basic and acidic residues" evidence="2">
    <location>
        <begin position="164"/>
        <end position="194"/>
    </location>
</feature>
<feature type="region of interest" description="Disordered" evidence="2">
    <location>
        <begin position="266"/>
        <end position="309"/>
    </location>
</feature>
<dbReference type="PANTHER" id="PTHR22089:SF2">
    <property type="entry name" value="MIRROR-IMAGE POLYDACTYLY GENE 1 PROTEIN"/>
    <property type="match status" value="1"/>
</dbReference>
<dbReference type="AlphaFoldDB" id="A0AAE0STX1"/>
<feature type="compositionally biased region" description="Basic and acidic residues" evidence="2">
    <location>
        <begin position="103"/>
        <end position="116"/>
    </location>
</feature>
<evidence type="ECO:0000313" key="3">
    <source>
        <dbReference type="EMBL" id="KAK3597851.1"/>
    </source>
</evidence>
<dbReference type="PANTHER" id="PTHR22089">
    <property type="entry name" value="MIRROR-IMAGE POLYDACTYLY GENE 1 PROTEIN"/>
    <property type="match status" value="1"/>
</dbReference>
<feature type="coiled-coil region" evidence="1">
    <location>
        <begin position="643"/>
        <end position="698"/>
    </location>
</feature>
<feature type="compositionally biased region" description="Basic and acidic residues" evidence="2">
    <location>
        <begin position="21"/>
        <end position="36"/>
    </location>
</feature>
<reference evidence="3" key="1">
    <citation type="journal article" date="2021" name="Genome Biol. Evol.">
        <title>A High-Quality Reference Genome for a Parasitic Bivalve with Doubly Uniparental Inheritance (Bivalvia: Unionida).</title>
        <authorList>
            <person name="Smith C.H."/>
        </authorList>
    </citation>
    <scope>NUCLEOTIDE SEQUENCE</scope>
    <source>
        <strain evidence="3">CHS0354</strain>
    </source>
</reference>
<accession>A0AAE0STX1</accession>
<protein>
    <recommendedName>
        <fullName evidence="5">Mirror-image polydactyly gene 1 protein</fullName>
    </recommendedName>
</protein>
<evidence type="ECO:0008006" key="5">
    <source>
        <dbReference type="Google" id="ProtNLM"/>
    </source>
</evidence>
<reference evidence="3" key="2">
    <citation type="journal article" date="2021" name="Genome Biol. Evol.">
        <title>Developing a high-quality reference genome for a parasitic bivalve with doubly uniparental inheritance (Bivalvia: Unionida).</title>
        <authorList>
            <person name="Smith C.H."/>
        </authorList>
    </citation>
    <scope>NUCLEOTIDE SEQUENCE</scope>
    <source>
        <strain evidence="3">CHS0354</strain>
        <tissue evidence="3">Mantle</tissue>
    </source>
</reference>
<keyword evidence="1" id="KW-0175">Coiled coil</keyword>
<feature type="region of interest" description="Disordered" evidence="2">
    <location>
        <begin position="609"/>
        <end position="632"/>
    </location>
</feature>
<feature type="region of interest" description="Disordered" evidence="2">
    <location>
        <begin position="1"/>
        <end position="36"/>
    </location>
</feature>
<dbReference type="Proteomes" id="UP001195483">
    <property type="component" value="Unassembled WGS sequence"/>
</dbReference>
<name>A0AAE0STX1_9BIVA</name>
<organism evidence="3 4">
    <name type="scientific">Potamilus streckersoni</name>
    <dbReference type="NCBI Taxonomy" id="2493646"/>
    <lineage>
        <taxon>Eukaryota</taxon>
        <taxon>Metazoa</taxon>
        <taxon>Spiralia</taxon>
        <taxon>Lophotrochozoa</taxon>
        <taxon>Mollusca</taxon>
        <taxon>Bivalvia</taxon>
        <taxon>Autobranchia</taxon>
        <taxon>Heteroconchia</taxon>
        <taxon>Palaeoheterodonta</taxon>
        <taxon>Unionida</taxon>
        <taxon>Unionoidea</taxon>
        <taxon>Unionidae</taxon>
        <taxon>Ambleminae</taxon>
        <taxon>Lampsilini</taxon>
        <taxon>Potamilus</taxon>
    </lineage>
</organism>
<gene>
    <name evidence="3" type="ORF">CHS0354_029425</name>
</gene>
<keyword evidence="4" id="KW-1185">Reference proteome</keyword>
<feature type="compositionally biased region" description="Polar residues" evidence="2">
    <location>
        <begin position="619"/>
        <end position="632"/>
    </location>
</feature>
<dbReference type="EMBL" id="JAEAOA010001763">
    <property type="protein sequence ID" value="KAK3597851.1"/>
    <property type="molecule type" value="Genomic_DNA"/>
</dbReference>
<feature type="coiled-coil region" evidence="1">
    <location>
        <begin position="514"/>
        <end position="593"/>
    </location>
</feature>
<feature type="region of interest" description="Disordered" evidence="2">
    <location>
        <begin position="164"/>
        <end position="197"/>
    </location>
</feature>
<feature type="compositionally biased region" description="Polar residues" evidence="2">
    <location>
        <begin position="1"/>
        <end position="13"/>
    </location>
</feature>
<evidence type="ECO:0000313" key="4">
    <source>
        <dbReference type="Proteomes" id="UP001195483"/>
    </source>
</evidence>
<feature type="coiled-coil region" evidence="1">
    <location>
        <begin position="382"/>
        <end position="409"/>
    </location>
</feature>
<dbReference type="InterPro" id="IPR026175">
    <property type="entry name" value="MIPOL1"/>
</dbReference>
<sequence length="704" mass="79354">MAEATTASSNVDSINYHRRIDRTPEKDFDKRPEEDKKRTALFRASVEGAIKKVTALKDELEERDQIIETERSLRKTAEARLQAHLVNMYQSPEVNEELRKRLPRANKSDPFKKQSEENEIESQSEIEEVIDLSEGSTSSHSQPKYTVNLKLEDLESQILKDKEEQATKRWHNQELLKNKTKSPEKEAKSTESKETQVSLSFMSVSSPLPGYYGHAFGTPPFAHYVGSPYSALLNSTSASSHSSPSQRIANSSMFSSSHPFLTTMHNSFLQTSPNSSSAGTSPQKGSSDTSQEKLGTNLEPSASGAAFTDSGLGASSSRFSSIFSPLRPPGPYTLPYVNPLMPDPILSCRTQFPPEASGNLDPGRQTGIPEQSRQIGILLSEIDTQKVENKKLSEKLVGSERELETLRLMMKTKELELQTQESVSAKAADLVQEVYTAQRIRDESVSGRIQVANQERDEVRLKLEAIEKKLEHGGFLEMNLDESMEDEELDREGIEQMLSHIDSPAAGDAECVNLVQHIEAIKQHRQEVTNEEMQVIMEQRDAALAKCRKLEAELMRYRGQYENSQEPTYRAKLATLQQERDLAIAKCRQLEDKIQTLCIYYSLHKSLPTEDSQREQARNAGQTYESHLKPSSSLEVEMAQKENSRLVAALRTAVIEKKQLEEDLKTVQAALNDSKEEKEKLQHLVSVLRRKLNELNNQAEKERD</sequence>